<dbReference type="InterPro" id="IPR047801">
    <property type="entry name" value="Peptidase_C45"/>
</dbReference>
<gene>
    <name evidence="3" type="ORF">ABIQ69_03505</name>
</gene>
<dbReference type="Gene3D" id="3.60.60.10">
    <property type="entry name" value="Penicillin V Acylase, Chain A"/>
    <property type="match status" value="1"/>
</dbReference>
<evidence type="ECO:0000313" key="3">
    <source>
        <dbReference type="EMBL" id="XBX83005.1"/>
    </source>
</evidence>
<organism evidence="3">
    <name type="scientific">Agromyces sp. G08B096</name>
    <dbReference type="NCBI Taxonomy" id="3156399"/>
    <lineage>
        <taxon>Bacteria</taxon>
        <taxon>Bacillati</taxon>
        <taxon>Actinomycetota</taxon>
        <taxon>Actinomycetes</taxon>
        <taxon>Micrococcales</taxon>
        <taxon>Microbacteriaceae</taxon>
        <taxon>Agromyces</taxon>
    </lineage>
</organism>
<dbReference type="InterPro" id="IPR047794">
    <property type="entry name" value="C45_proenzyme-like"/>
</dbReference>
<dbReference type="Pfam" id="PF03417">
    <property type="entry name" value="AAT"/>
    <property type="match status" value="1"/>
</dbReference>
<dbReference type="EMBL" id="CP158374">
    <property type="protein sequence ID" value="XBX83005.1"/>
    <property type="molecule type" value="Genomic_DNA"/>
</dbReference>
<dbReference type="Gene3D" id="1.10.10.2120">
    <property type="match status" value="1"/>
</dbReference>
<dbReference type="AlphaFoldDB" id="A0AAU7WBD1"/>
<name>A0AAU7WBD1_9MICO</name>
<evidence type="ECO:0000256" key="1">
    <source>
        <dbReference type="SAM" id="MobiDB-lite"/>
    </source>
</evidence>
<dbReference type="InterPro" id="IPR005079">
    <property type="entry name" value="Peptidase_C45_hydrolase"/>
</dbReference>
<feature type="domain" description="Peptidase C45 hydrolase" evidence="2">
    <location>
        <begin position="138"/>
        <end position="337"/>
    </location>
</feature>
<dbReference type="PANTHER" id="PTHR34180">
    <property type="entry name" value="PEPTIDASE C45"/>
    <property type="match status" value="1"/>
</dbReference>
<accession>A0AAU7WBD1</accession>
<feature type="region of interest" description="Disordered" evidence="1">
    <location>
        <begin position="104"/>
        <end position="124"/>
    </location>
</feature>
<dbReference type="RefSeq" id="WP_350349021.1">
    <property type="nucleotide sequence ID" value="NZ_CP158374.1"/>
</dbReference>
<protein>
    <submittedName>
        <fullName evidence="3">C45 family peptidase</fullName>
    </submittedName>
</protein>
<sequence length="402" mass="43615">MTSTSIRTLEVSGTPFERGTQYGEGAADLIDQAVGYYEEAFGQQAGLTWTAAREHATAWIARCRDAAPDLVTELEGLAAGSGRDLLDLMVLNLRGEIIYDQASSKRATGTPASDAEEDERDASDGCTSFSITADASGDGHVYAGQNWDWRTLTQPTVVVVRVVQDPLPTLIMQLEAGQIGRHGVNSAGLALNANGLGGRFDRTVGLPQTFIRRMTLNQSELPDAINTLVRTTPHISSNALLTDRSGFSIDLEITPAGVDWVYPDAGLLVHGNHYQASVPPQLAGRYRPVSADSLFRVPRARQGLEHVRSATGRDEALARIHAAMSDHLGYPESVCTHPDERRPAVRQWSTLLSSCVDLTTGDYFVTNGTPCDHPYEILPWNVFDGPGSRHTPLLTTPMEAHR</sequence>
<reference evidence="3" key="1">
    <citation type="submission" date="2024-05" db="EMBL/GenBank/DDBJ databases">
        <authorList>
            <person name="Yu L."/>
        </authorList>
    </citation>
    <scope>NUCLEOTIDE SEQUENCE</scope>
    <source>
        <strain evidence="3">G08B096</strain>
    </source>
</reference>
<dbReference type="NCBIfam" id="NF040521">
    <property type="entry name" value="C45_proenzyme"/>
    <property type="match status" value="1"/>
</dbReference>
<dbReference type="PANTHER" id="PTHR34180:SF1">
    <property type="entry name" value="BETA-ALANYL-DOPAMINE_CARCININE HYDROLASE"/>
    <property type="match status" value="1"/>
</dbReference>
<proteinExistence type="predicted"/>
<evidence type="ECO:0000259" key="2">
    <source>
        <dbReference type="Pfam" id="PF03417"/>
    </source>
</evidence>